<dbReference type="EMBL" id="WTPW01000315">
    <property type="protein sequence ID" value="KAF0523978.1"/>
    <property type="molecule type" value="Genomic_DNA"/>
</dbReference>
<protein>
    <submittedName>
        <fullName evidence="2">Uncharacterized protein</fullName>
    </submittedName>
</protein>
<accession>A0A8H4AQT4</accession>
<feature type="region of interest" description="Disordered" evidence="1">
    <location>
        <begin position="83"/>
        <end position="113"/>
    </location>
</feature>
<sequence>MMFAIDVNQKDPPLVDPAPKVLLAKPLHNKYPTPEVVDSKVAPERPVNRVEFGLEEERIGEIRVKKNKKVEFEVEKDEIKEFEAEMDKPKDEKDREIRKEDNEACEVVKKSPR</sequence>
<comment type="caution">
    <text evidence="2">The sequence shown here is derived from an EMBL/GenBank/DDBJ whole genome shotgun (WGS) entry which is preliminary data.</text>
</comment>
<gene>
    <name evidence="2" type="ORF">F8M41_015173</name>
</gene>
<dbReference type="AlphaFoldDB" id="A0A8H4AQT4"/>
<proteinExistence type="predicted"/>
<dbReference type="Proteomes" id="UP000439903">
    <property type="component" value="Unassembled WGS sequence"/>
</dbReference>
<organism evidence="2 3">
    <name type="scientific">Gigaspora margarita</name>
    <dbReference type="NCBI Taxonomy" id="4874"/>
    <lineage>
        <taxon>Eukaryota</taxon>
        <taxon>Fungi</taxon>
        <taxon>Fungi incertae sedis</taxon>
        <taxon>Mucoromycota</taxon>
        <taxon>Glomeromycotina</taxon>
        <taxon>Glomeromycetes</taxon>
        <taxon>Diversisporales</taxon>
        <taxon>Gigasporaceae</taxon>
        <taxon>Gigaspora</taxon>
    </lineage>
</organism>
<reference evidence="2 3" key="1">
    <citation type="journal article" date="2019" name="Environ. Microbiol.">
        <title>At the nexus of three kingdoms: the genome of the mycorrhizal fungus Gigaspora margarita provides insights into plant, endobacterial and fungal interactions.</title>
        <authorList>
            <person name="Venice F."/>
            <person name="Ghignone S."/>
            <person name="Salvioli di Fossalunga A."/>
            <person name="Amselem J."/>
            <person name="Novero M."/>
            <person name="Xianan X."/>
            <person name="Sedzielewska Toro K."/>
            <person name="Morin E."/>
            <person name="Lipzen A."/>
            <person name="Grigoriev I.V."/>
            <person name="Henrissat B."/>
            <person name="Martin F.M."/>
            <person name="Bonfante P."/>
        </authorList>
    </citation>
    <scope>NUCLEOTIDE SEQUENCE [LARGE SCALE GENOMIC DNA]</scope>
    <source>
        <strain evidence="2 3">BEG34</strain>
    </source>
</reference>
<keyword evidence="3" id="KW-1185">Reference proteome</keyword>
<name>A0A8H4AQT4_GIGMA</name>
<evidence type="ECO:0000313" key="2">
    <source>
        <dbReference type="EMBL" id="KAF0523978.1"/>
    </source>
</evidence>
<evidence type="ECO:0000313" key="3">
    <source>
        <dbReference type="Proteomes" id="UP000439903"/>
    </source>
</evidence>
<evidence type="ECO:0000256" key="1">
    <source>
        <dbReference type="SAM" id="MobiDB-lite"/>
    </source>
</evidence>